<dbReference type="Proteomes" id="UP000646053">
    <property type="component" value="Unassembled WGS sequence"/>
</dbReference>
<evidence type="ECO:0000256" key="1">
    <source>
        <dbReference type="SAM" id="Phobius"/>
    </source>
</evidence>
<comment type="caution">
    <text evidence="2">The sequence shown here is derived from an EMBL/GenBank/DDBJ whole genome shotgun (WGS) entry which is preliminary data.</text>
</comment>
<dbReference type="EMBL" id="WVIE01000018">
    <property type="protein sequence ID" value="NDJ18630.1"/>
    <property type="molecule type" value="Genomic_DNA"/>
</dbReference>
<organism evidence="2 3">
    <name type="scientific">Myxacorys almedinensis A</name>
    <dbReference type="NCBI Taxonomy" id="2690445"/>
    <lineage>
        <taxon>Bacteria</taxon>
        <taxon>Bacillati</taxon>
        <taxon>Cyanobacteriota</taxon>
        <taxon>Cyanophyceae</taxon>
        <taxon>Leptolyngbyales</taxon>
        <taxon>Leptolyngbyaceae</taxon>
        <taxon>Myxacorys</taxon>
        <taxon>Myxacorys almedinensis</taxon>
    </lineage>
</organism>
<gene>
    <name evidence="2" type="ORF">GS601_15270</name>
</gene>
<name>A0A8J7ZAX4_9CYAN</name>
<keyword evidence="3" id="KW-1185">Reference proteome</keyword>
<evidence type="ECO:0000313" key="3">
    <source>
        <dbReference type="Proteomes" id="UP000646053"/>
    </source>
</evidence>
<dbReference type="AlphaFoldDB" id="A0A8J7ZAX4"/>
<accession>A0A8J7ZAX4</accession>
<feature type="transmembrane region" description="Helical" evidence="1">
    <location>
        <begin position="87"/>
        <end position="106"/>
    </location>
</feature>
<keyword evidence="1" id="KW-0472">Membrane</keyword>
<keyword evidence="1" id="KW-1133">Transmembrane helix</keyword>
<feature type="transmembrane region" description="Helical" evidence="1">
    <location>
        <begin position="57"/>
        <end position="75"/>
    </location>
</feature>
<evidence type="ECO:0000313" key="2">
    <source>
        <dbReference type="EMBL" id="NDJ18630.1"/>
    </source>
</evidence>
<dbReference type="RefSeq" id="WP_162424156.1">
    <property type="nucleotide sequence ID" value="NZ_WVIE01000018.1"/>
</dbReference>
<reference evidence="2" key="1">
    <citation type="submission" date="2019-12" db="EMBL/GenBank/DDBJ databases">
        <title>High-Quality draft genome sequences of three cyanobacteria isolated from the limestone walls of the Old Cathedral of Coimbra.</title>
        <authorList>
            <person name="Tiago I."/>
            <person name="Soares F."/>
            <person name="Portugal A."/>
        </authorList>
    </citation>
    <scope>NUCLEOTIDE SEQUENCE</scope>
    <source>
        <strain evidence="2">A</strain>
    </source>
</reference>
<feature type="transmembrane region" description="Helical" evidence="1">
    <location>
        <begin position="112"/>
        <end position="130"/>
    </location>
</feature>
<protein>
    <submittedName>
        <fullName evidence="2">Peptide chain release factor 1</fullName>
    </submittedName>
</protein>
<feature type="transmembrane region" description="Helical" evidence="1">
    <location>
        <begin position="12"/>
        <end position="37"/>
    </location>
</feature>
<sequence length="135" mass="14818">MSNPLRSLKYLPWIPLLQAALLTTLIAIAIDFLIALSFLAPPLRVVAVQILNSPLEIFVRLASAVGLGALAVVVITRWFRQLVITNALLWALVPCLVLCLFLKSLLGLPAPLLPAPNYPVLIGIILGIFWKGRRY</sequence>
<proteinExistence type="predicted"/>
<keyword evidence="1" id="KW-0812">Transmembrane</keyword>